<dbReference type="Proteomes" id="UP000033483">
    <property type="component" value="Unassembled WGS sequence"/>
</dbReference>
<evidence type="ECO:0008006" key="4">
    <source>
        <dbReference type="Google" id="ProtNLM"/>
    </source>
</evidence>
<keyword evidence="3" id="KW-1185">Reference proteome</keyword>
<feature type="region of interest" description="Disordered" evidence="1">
    <location>
        <begin position="1"/>
        <end position="61"/>
    </location>
</feature>
<feature type="compositionally biased region" description="Low complexity" evidence="1">
    <location>
        <begin position="16"/>
        <end position="27"/>
    </location>
</feature>
<evidence type="ECO:0000313" key="2">
    <source>
        <dbReference type="EMBL" id="KKA26843.1"/>
    </source>
</evidence>
<evidence type="ECO:0000256" key="1">
    <source>
        <dbReference type="SAM" id="MobiDB-lite"/>
    </source>
</evidence>
<dbReference type="PANTHER" id="PTHR39398">
    <property type="entry name" value="YALI0F14311P"/>
    <property type="match status" value="1"/>
</dbReference>
<sequence>MHFNSVRGRGRDRSRSSANNESRNSTNDFRNSTSDSHPSARPAGGDGSARGDGAAKQGRHATQERYYTKIVERYMTFCSDAGQPDELLRRFAALNLSGPASLPDTPSPKIASPASNKDLSLVISALRKLREGIVAAGRADNFAVQAYLFCIRLCVLVQHPEGYHPAALHLLRRIHPLASLTRLELSEVAGYLVLDAACRRGQLAEAYALRRRYAVADGKVDAVLQALAQDNYVLFRRVKGAVDGHCARIMEFAEREVRGHALKCLGRAYFSVPRGFVEGVCGVEWEKLREEGVGWELEGDVVVIRRVKRSG</sequence>
<accession>A0A0F4ZAH9</accession>
<dbReference type="PANTHER" id="PTHR39398:SF1">
    <property type="entry name" value="CSN8_PSMD8_EIF3K DOMAIN-CONTAINING PROTEIN"/>
    <property type="match status" value="1"/>
</dbReference>
<dbReference type="EMBL" id="LAEV01001970">
    <property type="protein sequence ID" value="KKA26843.1"/>
    <property type="molecule type" value="Genomic_DNA"/>
</dbReference>
<dbReference type="AlphaFoldDB" id="A0A0F4ZAH9"/>
<reference evidence="2 3" key="1">
    <citation type="submission" date="2015-03" db="EMBL/GenBank/DDBJ databases">
        <authorList>
            <person name="Radwan O."/>
            <person name="Al-Naeli F.A."/>
            <person name="Rendon G.A."/>
            <person name="Fields C."/>
        </authorList>
    </citation>
    <scope>NUCLEOTIDE SEQUENCE [LARGE SCALE GENOMIC DNA]</scope>
    <source>
        <strain evidence="2">CR-DP1</strain>
    </source>
</reference>
<organism evidence="2 3">
    <name type="scientific">Thielaviopsis punctulata</name>
    <dbReference type="NCBI Taxonomy" id="72032"/>
    <lineage>
        <taxon>Eukaryota</taxon>
        <taxon>Fungi</taxon>
        <taxon>Dikarya</taxon>
        <taxon>Ascomycota</taxon>
        <taxon>Pezizomycotina</taxon>
        <taxon>Sordariomycetes</taxon>
        <taxon>Hypocreomycetidae</taxon>
        <taxon>Microascales</taxon>
        <taxon>Ceratocystidaceae</taxon>
        <taxon>Thielaviopsis</taxon>
    </lineage>
</organism>
<feature type="compositionally biased region" description="Polar residues" evidence="1">
    <location>
        <begin position="28"/>
        <end position="37"/>
    </location>
</feature>
<evidence type="ECO:0000313" key="3">
    <source>
        <dbReference type="Proteomes" id="UP000033483"/>
    </source>
</evidence>
<protein>
    <recommendedName>
        <fullName evidence="4">CSN8/PSMD8/EIF3K domain-containing protein</fullName>
    </recommendedName>
</protein>
<name>A0A0F4ZAH9_9PEZI</name>
<dbReference type="OrthoDB" id="2100128at2759"/>
<proteinExistence type="predicted"/>
<comment type="caution">
    <text evidence="2">The sequence shown here is derived from an EMBL/GenBank/DDBJ whole genome shotgun (WGS) entry which is preliminary data.</text>
</comment>
<gene>
    <name evidence="2" type="ORF">TD95_004860</name>
</gene>